<proteinExistence type="predicted"/>
<sequence length="163" mass="18294">MNALSKLNFQIIPVQIFLFIFWFKNGVVDKFFSILMGFVSPGSVPHGDTYAGWAEYIVGTWDKSEIGHALLSPMFPFMFPVLIGLQIMPVLFILRSVLNQEFLTGHIDLTFTRLAAIASLCVTSVMLFSQTITGADDGQYLWQLLGLGMVTLMYINMLNKEAK</sequence>
<accession>A0AA86XPM4</accession>
<dbReference type="EMBL" id="CCKJ01000032">
    <property type="protein sequence ID" value="CDT65054.1"/>
    <property type="molecule type" value="Genomic_DNA"/>
</dbReference>
<evidence type="ECO:0000256" key="1">
    <source>
        <dbReference type="SAM" id="Phobius"/>
    </source>
</evidence>
<feature type="transmembrane region" description="Helical" evidence="1">
    <location>
        <begin position="7"/>
        <end position="23"/>
    </location>
</feature>
<gene>
    <name evidence="2" type="ORF">VCR31J2_1270819</name>
</gene>
<organism evidence="2 3">
    <name type="scientific">Vibrio coralliirubri</name>
    <dbReference type="NCBI Taxonomy" id="1516159"/>
    <lineage>
        <taxon>Bacteria</taxon>
        <taxon>Pseudomonadati</taxon>
        <taxon>Pseudomonadota</taxon>
        <taxon>Gammaproteobacteria</taxon>
        <taxon>Vibrionales</taxon>
        <taxon>Vibrionaceae</taxon>
        <taxon>Vibrio</taxon>
    </lineage>
</organism>
<protein>
    <submittedName>
        <fullName evidence="2">Uncharacterized protein</fullName>
    </submittedName>
</protein>
<dbReference type="AlphaFoldDB" id="A0AA86XPM4"/>
<comment type="caution">
    <text evidence="2">The sequence shown here is derived from an EMBL/GenBank/DDBJ whole genome shotgun (WGS) entry which is preliminary data.</text>
</comment>
<keyword evidence="3" id="KW-1185">Reference proteome</keyword>
<feature type="transmembrane region" description="Helical" evidence="1">
    <location>
        <begin position="77"/>
        <end position="98"/>
    </location>
</feature>
<name>A0AA86XPM4_9VIBR</name>
<evidence type="ECO:0000313" key="2">
    <source>
        <dbReference type="EMBL" id="CDT65054.1"/>
    </source>
</evidence>
<reference evidence="2 3" key="1">
    <citation type="submission" date="2014-06" db="EMBL/GenBank/DDBJ databases">
        <authorList>
            <person name="Le Roux F."/>
        </authorList>
    </citation>
    <scope>NUCLEOTIDE SEQUENCE [LARGE SCALE GENOMIC DNA]</scope>
    <source>
        <strain evidence="2 3">J2-31</strain>
    </source>
</reference>
<evidence type="ECO:0000313" key="3">
    <source>
        <dbReference type="Proteomes" id="UP000041625"/>
    </source>
</evidence>
<dbReference type="Proteomes" id="UP000041625">
    <property type="component" value="Unassembled WGS sequence"/>
</dbReference>
<feature type="transmembrane region" description="Helical" evidence="1">
    <location>
        <begin position="140"/>
        <end position="158"/>
    </location>
</feature>
<keyword evidence="1" id="KW-0812">Transmembrane</keyword>
<feature type="transmembrane region" description="Helical" evidence="1">
    <location>
        <begin position="110"/>
        <end position="128"/>
    </location>
</feature>
<keyword evidence="1" id="KW-1133">Transmembrane helix</keyword>
<keyword evidence="1" id="KW-0472">Membrane</keyword>
<dbReference type="RefSeq" id="WP_050634777.1">
    <property type="nucleotide sequence ID" value="NZ_FAUO01000006.1"/>
</dbReference>